<dbReference type="EMBL" id="CABVJH010000018">
    <property type="protein sequence ID" value="VVQ38416.1"/>
    <property type="molecule type" value="Genomic_DNA"/>
</dbReference>
<protein>
    <recommendedName>
        <fullName evidence="3">DUF3892 domain-containing protein</fullName>
    </recommendedName>
</protein>
<dbReference type="AlphaFoldDB" id="A0A5E7WUC2"/>
<evidence type="ECO:0000313" key="1">
    <source>
        <dbReference type="EMBL" id="VVQ38416.1"/>
    </source>
</evidence>
<dbReference type="Proteomes" id="UP000325645">
    <property type="component" value="Unassembled WGS sequence"/>
</dbReference>
<evidence type="ECO:0000313" key="2">
    <source>
        <dbReference type="Proteomes" id="UP000325645"/>
    </source>
</evidence>
<proteinExistence type="predicted"/>
<reference evidence="1 2" key="1">
    <citation type="submission" date="2019-09" db="EMBL/GenBank/DDBJ databases">
        <authorList>
            <person name="Chandra G."/>
            <person name="Truman W A."/>
        </authorList>
    </citation>
    <scope>NUCLEOTIDE SEQUENCE [LARGE SCALE GENOMIC DNA]</scope>
    <source>
        <strain evidence="1">PS943</strain>
    </source>
</reference>
<accession>A0A5E7WUC2</accession>
<organism evidence="1 2">
    <name type="scientific">Pseudomonas fluorescens</name>
    <dbReference type="NCBI Taxonomy" id="294"/>
    <lineage>
        <taxon>Bacteria</taxon>
        <taxon>Pseudomonadati</taxon>
        <taxon>Pseudomonadota</taxon>
        <taxon>Gammaproteobacteria</taxon>
        <taxon>Pseudomonadales</taxon>
        <taxon>Pseudomonadaceae</taxon>
        <taxon>Pseudomonas</taxon>
    </lineage>
</organism>
<dbReference type="RefSeq" id="WP_150659095.1">
    <property type="nucleotide sequence ID" value="NZ_CABVJH010000018.1"/>
</dbReference>
<sequence>MAIYSVTAARHDKDGKLIAIQGQETHGYVANTLPQVSAELRDFSVAEVLGLIEGGDKFHLVFRLSGAPVGTALIIPDGNGSLTEEQCMPGRRIADLPLF</sequence>
<name>A0A5E7WUC2_PSEFL</name>
<gene>
    <name evidence="1" type="ORF">PS943_05859</name>
</gene>
<evidence type="ECO:0008006" key="3">
    <source>
        <dbReference type="Google" id="ProtNLM"/>
    </source>
</evidence>